<name>A0A413Q5Z2_9FIRM</name>
<dbReference type="AlphaFoldDB" id="A0A413Q5Z2"/>
<accession>A0A413Q5Z2</accession>
<dbReference type="NCBIfam" id="NF035954">
    <property type="entry name" value="ocin_CA_C0660"/>
    <property type="match status" value="1"/>
</dbReference>
<gene>
    <name evidence="1" type="ORF">DW967_09795</name>
</gene>
<organism evidence="1 2">
    <name type="scientific">Agathobacter rectalis</name>
    <dbReference type="NCBI Taxonomy" id="39491"/>
    <lineage>
        <taxon>Bacteria</taxon>
        <taxon>Bacillati</taxon>
        <taxon>Bacillota</taxon>
        <taxon>Clostridia</taxon>
        <taxon>Lachnospirales</taxon>
        <taxon>Lachnospiraceae</taxon>
        <taxon>Agathobacter</taxon>
    </lineage>
</organism>
<evidence type="ECO:0000313" key="1">
    <source>
        <dbReference type="EMBL" id="RGZ91625.1"/>
    </source>
</evidence>
<proteinExistence type="predicted"/>
<comment type="caution">
    <text evidence="1">The sequence shown here is derived from an EMBL/GenBank/DDBJ whole genome shotgun (WGS) entry which is preliminary data.</text>
</comment>
<dbReference type="EMBL" id="QSES01000017">
    <property type="protein sequence ID" value="RGZ91625.1"/>
    <property type="molecule type" value="Genomic_DNA"/>
</dbReference>
<evidence type="ECO:0008006" key="3">
    <source>
        <dbReference type="Google" id="ProtNLM"/>
    </source>
</evidence>
<protein>
    <recommendedName>
        <fullName evidence="3">Bacteriocin</fullName>
    </recommendedName>
</protein>
<evidence type="ECO:0000313" key="2">
    <source>
        <dbReference type="Proteomes" id="UP000283721"/>
    </source>
</evidence>
<dbReference type="Proteomes" id="UP000283721">
    <property type="component" value="Unassembled WGS sequence"/>
</dbReference>
<dbReference type="RefSeq" id="WP_119224141.1">
    <property type="nucleotide sequence ID" value="NZ_JAQDCR010000001.1"/>
</dbReference>
<reference evidence="1 2" key="1">
    <citation type="submission" date="2018-08" db="EMBL/GenBank/DDBJ databases">
        <title>A genome reference for cultivated species of the human gut microbiota.</title>
        <authorList>
            <person name="Zou Y."/>
            <person name="Xue W."/>
            <person name="Luo G."/>
        </authorList>
    </citation>
    <scope>NUCLEOTIDE SEQUENCE [LARGE SCALE GENOMIC DNA]</scope>
    <source>
        <strain evidence="1 2">AM47-6BH</strain>
    </source>
</reference>
<sequence>MRVVNPLNKTPMSSETMVNGGCHCVCTSGRNVSYAAAWLPGVPNCQCSCGGGTTNENGNYQLAYNAAH</sequence>